<feature type="coiled-coil region" evidence="1">
    <location>
        <begin position="293"/>
        <end position="320"/>
    </location>
</feature>
<evidence type="ECO:0000256" key="1">
    <source>
        <dbReference type="SAM" id="Coils"/>
    </source>
</evidence>
<dbReference type="EMBL" id="FOTW01000006">
    <property type="protein sequence ID" value="SFL69958.1"/>
    <property type="molecule type" value="Genomic_DNA"/>
</dbReference>
<keyword evidence="3" id="KW-1185">Reference proteome</keyword>
<keyword evidence="1" id="KW-0175">Coiled coil</keyword>
<protein>
    <submittedName>
        <fullName evidence="2">Uncharacterized protein</fullName>
    </submittedName>
</protein>
<dbReference type="AlphaFoldDB" id="A0A1I4JTQ2"/>
<evidence type="ECO:0000313" key="3">
    <source>
        <dbReference type="Proteomes" id="UP000199470"/>
    </source>
</evidence>
<dbReference type="RefSeq" id="WP_174900433.1">
    <property type="nucleotide sequence ID" value="NZ_FOTW01000006.1"/>
</dbReference>
<accession>A0A1I4JTQ2</accession>
<gene>
    <name evidence="2" type="ORF">SAMN02982985_01222</name>
</gene>
<sequence length="330" mass="35610">MRIPPAAPGSGERRLGPPLRKPIGKGTWLAVMLALLGIWIVAKPTDPHKKLAARIEAATALAAECKLDDARAALVTLKASKASASELKPLQDAIFGAAATCEKKRLRVKAWNDARPQIDDAVRAGQLDKAAARLAAFRKKWGDDADTRERDERIDGQRVIQLLDEAQACLNRSDRVCLESKLLAAEKLKRPEAEARIRTLRDALSRLLEATLLGQPSAQESGQGGAAAGNAAALKAAAPARVEAPRSTLLTTSPAVAQNAQTARRFLAEAERDMGQNNYKAALDKADKCLALAETGNRDCQALRQKAERLQRELQRCLASGADWVDDHCQ</sequence>
<organism evidence="2 3">
    <name type="scientific">Rugamonas rubra</name>
    <dbReference type="NCBI Taxonomy" id="758825"/>
    <lineage>
        <taxon>Bacteria</taxon>
        <taxon>Pseudomonadati</taxon>
        <taxon>Pseudomonadota</taxon>
        <taxon>Betaproteobacteria</taxon>
        <taxon>Burkholderiales</taxon>
        <taxon>Oxalobacteraceae</taxon>
        <taxon>Telluria group</taxon>
        <taxon>Rugamonas</taxon>
    </lineage>
</organism>
<evidence type="ECO:0000313" key="2">
    <source>
        <dbReference type="EMBL" id="SFL69958.1"/>
    </source>
</evidence>
<reference evidence="2 3" key="1">
    <citation type="submission" date="2016-10" db="EMBL/GenBank/DDBJ databases">
        <authorList>
            <person name="de Groot N.N."/>
        </authorList>
    </citation>
    <scope>NUCLEOTIDE SEQUENCE [LARGE SCALE GENOMIC DNA]</scope>
    <source>
        <strain evidence="2 3">ATCC 43154</strain>
    </source>
</reference>
<proteinExistence type="predicted"/>
<dbReference type="Proteomes" id="UP000199470">
    <property type="component" value="Unassembled WGS sequence"/>
</dbReference>
<name>A0A1I4JTQ2_9BURK</name>